<keyword evidence="3" id="KW-1185">Reference proteome</keyword>
<dbReference type="EMBL" id="CP001687">
    <property type="protein sequence ID" value="ACV10377.1"/>
    <property type="molecule type" value="Genomic_DNA"/>
</dbReference>
<evidence type="ECO:0000313" key="2">
    <source>
        <dbReference type="EMBL" id="ACV10377.1"/>
    </source>
</evidence>
<dbReference type="KEGG" id="hut:Huta_0189"/>
<name>C7NPT0_HALUD</name>
<feature type="transmembrane region" description="Helical" evidence="1">
    <location>
        <begin position="52"/>
        <end position="71"/>
    </location>
</feature>
<evidence type="ECO:0000313" key="3">
    <source>
        <dbReference type="Proteomes" id="UP000002071"/>
    </source>
</evidence>
<accession>C7NPT0</accession>
<dbReference type="RefSeq" id="WP_012795254.1">
    <property type="nucleotide sequence ID" value="NC_013158.1"/>
</dbReference>
<feature type="transmembrane region" description="Helical" evidence="1">
    <location>
        <begin position="17"/>
        <end position="40"/>
    </location>
</feature>
<gene>
    <name evidence="2" type="ordered locus">Huta_0189</name>
</gene>
<evidence type="ECO:0000256" key="1">
    <source>
        <dbReference type="SAM" id="Phobius"/>
    </source>
</evidence>
<dbReference type="AlphaFoldDB" id="C7NPT0"/>
<dbReference type="OrthoDB" id="280951at2157"/>
<dbReference type="eggNOG" id="arCOG06240">
    <property type="taxonomic scope" value="Archaea"/>
</dbReference>
<reference evidence="2 3" key="1">
    <citation type="journal article" date="2009" name="Stand. Genomic Sci.">
        <title>Complete genome sequence of Halorhabdus utahensis type strain (AX-2).</title>
        <authorList>
            <person name="Anderson I."/>
            <person name="Tindall B.J."/>
            <person name="Pomrenke H."/>
            <person name="Goker M."/>
            <person name="Lapidus A."/>
            <person name="Nolan M."/>
            <person name="Copeland A."/>
            <person name="Glavina Del Rio T."/>
            <person name="Chen F."/>
            <person name="Tice H."/>
            <person name="Cheng J.F."/>
            <person name="Lucas S."/>
            <person name="Chertkov O."/>
            <person name="Bruce D."/>
            <person name="Brettin T."/>
            <person name="Detter J.C."/>
            <person name="Han C."/>
            <person name="Goodwin L."/>
            <person name="Land M."/>
            <person name="Hauser L."/>
            <person name="Chang Y.J."/>
            <person name="Jeffries C.D."/>
            <person name="Pitluck S."/>
            <person name="Pati A."/>
            <person name="Mavromatis K."/>
            <person name="Ivanova N."/>
            <person name="Ovchinnikova G."/>
            <person name="Chen A."/>
            <person name="Palaniappan K."/>
            <person name="Chain P."/>
            <person name="Rohde M."/>
            <person name="Bristow J."/>
            <person name="Eisen J.A."/>
            <person name="Markowitz V."/>
            <person name="Hugenholtz P."/>
            <person name="Kyrpides N.C."/>
            <person name="Klenk H.P."/>
        </authorList>
    </citation>
    <scope>NUCLEOTIDE SEQUENCE [LARGE SCALE GENOMIC DNA]</scope>
    <source>
        <strain evidence="3">DSM 12940 / JCM 11049 / AX-2</strain>
    </source>
</reference>
<proteinExistence type="predicted"/>
<dbReference type="HOGENOM" id="CLU_132453_1_0_2"/>
<dbReference type="GeneID" id="8382451"/>
<keyword evidence="1" id="KW-1133">Transmembrane helix</keyword>
<dbReference type="Pfam" id="PF19139">
    <property type="entry name" value="DUF5822"/>
    <property type="match status" value="1"/>
</dbReference>
<evidence type="ECO:0008006" key="4">
    <source>
        <dbReference type="Google" id="ProtNLM"/>
    </source>
</evidence>
<protein>
    <recommendedName>
        <fullName evidence="4">Peptidoglycan binding protein</fullName>
    </recommendedName>
</protein>
<dbReference type="Proteomes" id="UP000002071">
    <property type="component" value="Chromosome"/>
</dbReference>
<keyword evidence="1" id="KW-0472">Membrane</keyword>
<sequence>MAEPSARTDPDGVDHGWVLQTTFVVTIVLGAPIVAVLSLGQSLPTWTARATFAIRVGAVVWFLTAVGVFVYERRYRA</sequence>
<organism evidence="2 3">
    <name type="scientific">Halorhabdus utahensis (strain DSM 12940 / JCM 11049 / AX-2)</name>
    <dbReference type="NCBI Taxonomy" id="519442"/>
    <lineage>
        <taxon>Archaea</taxon>
        <taxon>Methanobacteriati</taxon>
        <taxon>Methanobacteriota</taxon>
        <taxon>Stenosarchaea group</taxon>
        <taxon>Halobacteria</taxon>
        <taxon>Halobacteriales</taxon>
        <taxon>Haloarculaceae</taxon>
        <taxon>Halorhabdus</taxon>
    </lineage>
</organism>
<keyword evidence="1" id="KW-0812">Transmembrane</keyword>
<dbReference type="InterPro" id="IPR043860">
    <property type="entry name" value="DUF5822"/>
</dbReference>